<keyword evidence="1" id="KW-0378">Hydrolase</keyword>
<name>A0ACC1IXR2_9FUNG</name>
<proteinExistence type="predicted"/>
<dbReference type="EMBL" id="JANBPW010006740">
    <property type="protein sequence ID" value="KAJ1927856.1"/>
    <property type="molecule type" value="Genomic_DNA"/>
</dbReference>
<accession>A0ACC1IXR2</accession>
<reference evidence="1" key="1">
    <citation type="submission" date="2022-07" db="EMBL/GenBank/DDBJ databases">
        <title>Phylogenomic reconstructions and comparative analyses of Kickxellomycotina fungi.</title>
        <authorList>
            <person name="Reynolds N.K."/>
            <person name="Stajich J.E."/>
            <person name="Barry K."/>
            <person name="Grigoriev I.V."/>
            <person name="Crous P."/>
            <person name="Smith M.E."/>
        </authorList>
    </citation>
    <scope>NUCLEOTIDE SEQUENCE</scope>
    <source>
        <strain evidence="1">NRRL 5244</strain>
    </source>
</reference>
<organism evidence="1 2">
    <name type="scientific">Linderina macrospora</name>
    <dbReference type="NCBI Taxonomy" id="4868"/>
    <lineage>
        <taxon>Eukaryota</taxon>
        <taxon>Fungi</taxon>
        <taxon>Fungi incertae sedis</taxon>
        <taxon>Zoopagomycota</taxon>
        <taxon>Kickxellomycotina</taxon>
        <taxon>Kickxellomycetes</taxon>
        <taxon>Kickxellales</taxon>
        <taxon>Kickxellaceae</taxon>
        <taxon>Linderina</taxon>
    </lineage>
</organism>
<sequence length="339" mass="37351">MQERPAQCLQCQVHKLAHGLWSGVYAHIEKDADGNVTQQTGVPPAQFKAAISKDHYEFSTMRQQDAFEFWQFLVKQIGVMERRASASGESTGSDPSHVFDFKTEERLQCLECNKVRYTVQPASSVSLPVPKRVSADGTLETVSLQECLEMLAGTETIDGYSCPECCRPTKAAKSTRFASFPRVLAVQARRFELVNWVPQKLDIPLAVPLAAVDLEQYRARGIQPDEQPLPEDSAGQTAASALAAEPTVADEPSAEDVAQLESMGFPRVRCIKALRKTANVEAALNWIFEHMDDPTIDVPDEPQQPSQQQQLTVDPETVAMLTSMGFAADRVERALASAD</sequence>
<comment type="caution">
    <text evidence="1">The sequence shown here is derived from an EMBL/GenBank/DDBJ whole genome shotgun (WGS) entry which is preliminary data.</text>
</comment>
<dbReference type="EC" id="3.4.19.12" evidence="1"/>
<protein>
    <submittedName>
        <fullName evidence="1">Ubiquitin C-terminal hydrolase Ubp14</fullName>
        <ecNumber evidence="1">3.4.19.12</ecNumber>
    </submittedName>
</protein>
<gene>
    <name evidence="1" type="primary">ubp14_2</name>
    <name evidence="1" type="ORF">FBU59_007181</name>
</gene>
<evidence type="ECO:0000313" key="2">
    <source>
        <dbReference type="Proteomes" id="UP001150603"/>
    </source>
</evidence>
<dbReference type="Proteomes" id="UP001150603">
    <property type="component" value="Unassembled WGS sequence"/>
</dbReference>
<keyword evidence="2" id="KW-1185">Reference proteome</keyword>
<feature type="non-terminal residue" evidence="1">
    <location>
        <position position="339"/>
    </location>
</feature>
<evidence type="ECO:0000313" key="1">
    <source>
        <dbReference type="EMBL" id="KAJ1927856.1"/>
    </source>
</evidence>